<gene>
    <name evidence="2" type="ORF">ACFPCV_25450</name>
</gene>
<keyword evidence="3" id="KW-1185">Reference proteome</keyword>
<evidence type="ECO:0008006" key="4">
    <source>
        <dbReference type="Google" id="ProtNLM"/>
    </source>
</evidence>
<feature type="transmembrane region" description="Helical" evidence="1">
    <location>
        <begin position="250"/>
        <end position="271"/>
    </location>
</feature>
<dbReference type="Proteomes" id="UP001595859">
    <property type="component" value="Unassembled WGS sequence"/>
</dbReference>
<name>A0ABV9S7T4_9PSEU</name>
<proteinExistence type="predicted"/>
<feature type="transmembrane region" description="Helical" evidence="1">
    <location>
        <begin position="117"/>
        <end position="139"/>
    </location>
</feature>
<feature type="transmembrane region" description="Helical" evidence="1">
    <location>
        <begin position="83"/>
        <end position="110"/>
    </location>
</feature>
<reference evidence="3" key="1">
    <citation type="journal article" date="2019" name="Int. J. Syst. Evol. Microbiol.">
        <title>The Global Catalogue of Microorganisms (GCM) 10K type strain sequencing project: providing services to taxonomists for standard genome sequencing and annotation.</title>
        <authorList>
            <consortium name="The Broad Institute Genomics Platform"/>
            <consortium name="The Broad Institute Genome Sequencing Center for Infectious Disease"/>
            <person name="Wu L."/>
            <person name="Ma J."/>
        </authorList>
    </citation>
    <scope>NUCLEOTIDE SEQUENCE [LARGE SCALE GENOMIC DNA]</scope>
    <source>
        <strain evidence="3">ZS-22-S1</strain>
    </source>
</reference>
<feature type="transmembrane region" description="Helical" evidence="1">
    <location>
        <begin position="302"/>
        <end position="322"/>
    </location>
</feature>
<comment type="caution">
    <text evidence="2">The sequence shown here is derived from an EMBL/GenBank/DDBJ whole genome shotgun (WGS) entry which is preliminary data.</text>
</comment>
<protein>
    <recommendedName>
        <fullName evidence="4">Glycosyltransferase RgtA/B/C/D-like domain-containing protein</fullName>
    </recommendedName>
</protein>
<dbReference type="EMBL" id="JBHSIS010000011">
    <property type="protein sequence ID" value="MFC4856863.1"/>
    <property type="molecule type" value="Genomic_DNA"/>
</dbReference>
<feature type="transmembrane region" description="Helical" evidence="1">
    <location>
        <begin position="277"/>
        <end position="295"/>
    </location>
</feature>
<evidence type="ECO:0000313" key="3">
    <source>
        <dbReference type="Proteomes" id="UP001595859"/>
    </source>
</evidence>
<evidence type="ECO:0000256" key="1">
    <source>
        <dbReference type="SAM" id="Phobius"/>
    </source>
</evidence>
<organism evidence="2 3">
    <name type="scientific">Actinophytocola glycyrrhizae</name>
    <dbReference type="NCBI Taxonomy" id="2044873"/>
    <lineage>
        <taxon>Bacteria</taxon>
        <taxon>Bacillati</taxon>
        <taxon>Actinomycetota</taxon>
        <taxon>Actinomycetes</taxon>
        <taxon>Pseudonocardiales</taxon>
        <taxon>Pseudonocardiaceae</taxon>
    </lineage>
</organism>
<dbReference type="RefSeq" id="WP_378058850.1">
    <property type="nucleotide sequence ID" value="NZ_JBHSIS010000011.1"/>
</dbReference>
<accession>A0ABV9S7T4</accession>
<evidence type="ECO:0000313" key="2">
    <source>
        <dbReference type="EMBL" id="MFC4856863.1"/>
    </source>
</evidence>
<feature type="transmembrane region" description="Helical" evidence="1">
    <location>
        <begin position="328"/>
        <end position="347"/>
    </location>
</feature>
<keyword evidence="1" id="KW-0812">Transmembrane</keyword>
<sequence length="518" mass="57694">MTSSEESPTRRRRAPMWVFAAIGLGLLFVLGTRAAWFFTIDDAYITFRYSDNFAAGHGPVWNIDEDPVEGFTNFLWMLWHTPFALFGFDLPMVAKLTSFAAGAVALVLLVRYCHQRYGLVSALVAGGAYVVFVPTYFHLTSGLETVAFAALLLRAVVVGLKAINNQPVRVWEPPLLLVLAGMLRPEGVLAALPAFAAWLWVNRRDRTTWAWTAGAAVIGVGYFAWRWSYYGHLFPNTFYVKFGNVDAGRIWVENTVPVLLPLLLCTIALLIRRETRWTGAILCTTVGATYLTYVVSGPTMDYLYRFAYHAFPVLCLAAGLAVGPFRRWWFASGIGAVAVGWVAVTGVQAPDLGVIANYGPDLARAHVPIGKGLAEADVPADLRTVALHDAGATPYYSRWHTIDYIGLNDEPIAHRADPTERVTDARPTVFIVRSIVPAVPASAYHLDVRHATEGYEHVAMIQMRADYYMQVFALPEWADEVRDALTPVVDDAQRTYDPGRYEDTVDRWLDRLRADLPW</sequence>
<feature type="transmembrane region" description="Helical" evidence="1">
    <location>
        <begin position="207"/>
        <end position="229"/>
    </location>
</feature>
<keyword evidence="1" id="KW-1133">Transmembrane helix</keyword>
<feature type="transmembrane region" description="Helical" evidence="1">
    <location>
        <begin position="175"/>
        <end position="201"/>
    </location>
</feature>
<keyword evidence="1" id="KW-0472">Membrane</keyword>